<dbReference type="PANTHER" id="PTHR43124">
    <property type="entry name" value="PURINE EFFLUX PUMP PBUE"/>
    <property type="match status" value="1"/>
</dbReference>
<feature type="transmembrane region" description="Helical" evidence="6">
    <location>
        <begin position="304"/>
        <end position="326"/>
    </location>
</feature>
<feature type="transmembrane region" description="Helical" evidence="6">
    <location>
        <begin position="275"/>
        <end position="298"/>
    </location>
</feature>
<dbReference type="PROSITE" id="PS50850">
    <property type="entry name" value="MFS"/>
    <property type="match status" value="1"/>
</dbReference>
<feature type="transmembrane region" description="Helical" evidence="6">
    <location>
        <begin position="73"/>
        <end position="92"/>
    </location>
</feature>
<feature type="transmembrane region" description="Helical" evidence="6">
    <location>
        <begin position="204"/>
        <end position="226"/>
    </location>
</feature>
<dbReference type="Pfam" id="PF07690">
    <property type="entry name" value="MFS_1"/>
    <property type="match status" value="1"/>
</dbReference>
<sequence length="400" mass="42734">MSIFVPFAAGYFASYLYRAINAVIADELVADLGLSANQLGLLTSAYFLAFAVVQLPVGMLLDRFGPRRVEALLLLIAALGAVIFSLADNLAALTLGRLLIGVGVACCLMASFKAFALWFRPDQLPMLNGSLMAFGALGALAATAPVAWLLELTGWRQLFMGLAVMTLIMSGLILVMVPEHRAPPKDIRFDALFGGLKQVLCDRFFWRIAPVAAVFSGSSMAIATLWAAPWLRDIMQQDSGQVATALMFMAMGMGAGFLSLGFILAWLLRHGVRPVPVIAVLMTLFMSMVAAMATGWHIPVLPLFMATMGFLASASATIFSLLSGHFDSSLAGRASTALNLLVFLAAFVFQWGIGIVIGFWGGVDAGAYPAEGYQIAFGTLVVLQAIMIATLVFKDRKLAT</sequence>
<keyword evidence="3 6" id="KW-0812">Transmembrane</keyword>
<dbReference type="Proteomes" id="UP001596506">
    <property type="component" value="Unassembled WGS sequence"/>
</dbReference>
<keyword evidence="9" id="KW-1185">Reference proteome</keyword>
<dbReference type="InterPro" id="IPR020846">
    <property type="entry name" value="MFS_dom"/>
</dbReference>
<dbReference type="Gene3D" id="1.20.1250.20">
    <property type="entry name" value="MFS general substrate transporter like domains"/>
    <property type="match status" value="1"/>
</dbReference>
<feature type="transmembrane region" description="Helical" evidence="6">
    <location>
        <begin position="98"/>
        <end position="119"/>
    </location>
</feature>
<evidence type="ECO:0000256" key="1">
    <source>
        <dbReference type="ARBA" id="ARBA00004651"/>
    </source>
</evidence>
<gene>
    <name evidence="8" type="ORF">ACFQQA_08695</name>
</gene>
<comment type="caution">
    <text evidence="8">The sequence shown here is derived from an EMBL/GenBank/DDBJ whole genome shotgun (WGS) entry which is preliminary data.</text>
</comment>
<feature type="domain" description="Major facilitator superfamily (MFS) profile" evidence="7">
    <location>
        <begin position="3"/>
        <end position="396"/>
    </location>
</feature>
<reference evidence="9" key="1">
    <citation type="journal article" date="2019" name="Int. J. Syst. Evol. Microbiol.">
        <title>The Global Catalogue of Microorganisms (GCM) 10K type strain sequencing project: providing services to taxonomists for standard genome sequencing and annotation.</title>
        <authorList>
            <consortium name="The Broad Institute Genomics Platform"/>
            <consortium name="The Broad Institute Genome Sequencing Center for Infectious Disease"/>
            <person name="Wu L."/>
            <person name="Ma J."/>
        </authorList>
    </citation>
    <scope>NUCLEOTIDE SEQUENCE [LARGE SCALE GENOMIC DNA]</scope>
    <source>
        <strain evidence="9">CCUG 60559</strain>
    </source>
</reference>
<feature type="transmembrane region" description="Helical" evidence="6">
    <location>
        <begin position="156"/>
        <end position="177"/>
    </location>
</feature>
<feature type="transmembrane region" description="Helical" evidence="6">
    <location>
        <begin position="246"/>
        <end position="268"/>
    </location>
</feature>
<feature type="transmembrane region" description="Helical" evidence="6">
    <location>
        <begin position="131"/>
        <end position="150"/>
    </location>
</feature>
<protein>
    <submittedName>
        <fullName evidence="8">MFS transporter</fullName>
    </submittedName>
</protein>
<proteinExistence type="predicted"/>
<organism evidence="8 9">
    <name type="scientific">Marinobacter aromaticivorans</name>
    <dbReference type="NCBI Taxonomy" id="1494078"/>
    <lineage>
        <taxon>Bacteria</taxon>
        <taxon>Pseudomonadati</taxon>
        <taxon>Pseudomonadota</taxon>
        <taxon>Gammaproteobacteria</taxon>
        <taxon>Pseudomonadales</taxon>
        <taxon>Marinobacteraceae</taxon>
        <taxon>Marinobacter</taxon>
    </lineage>
</organism>
<evidence type="ECO:0000313" key="9">
    <source>
        <dbReference type="Proteomes" id="UP001596506"/>
    </source>
</evidence>
<dbReference type="EMBL" id="JBHTBD010000002">
    <property type="protein sequence ID" value="MFC7294802.1"/>
    <property type="molecule type" value="Genomic_DNA"/>
</dbReference>
<evidence type="ECO:0000256" key="2">
    <source>
        <dbReference type="ARBA" id="ARBA00022475"/>
    </source>
</evidence>
<evidence type="ECO:0000256" key="4">
    <source>
        <dbReference type="ARBA" id="ARBA00022989"/>
    </source>
</evidence>
<evidence type="ECO:0000313" key="8">
    <source>
        <dbReference type="EMBL" id="MFC7294802.1"/>
    </source>
</evidence>
<evidence type="ECO:0000256" key="5">
    <source>
        <dbReference type="ARBA" id="ARBA00023136"/>
    </source>
</evidence>
<dbReference type="InterPro" id="IPR011701">
    <property type="entry name" value="MFS"/>
</dbReference>
<accession>A0ABW2IUK7</accession>
<keyword evidence="2" id="KW-1003">Cell membrane</keyword>
<dbReference type="PANTHER" id="PTHR43124:SF3">
    <property type="entry name" value="CHLORAMPHENICOL EFFLUX PUMP RV0191"/>
    <property type="match status" value="1"/>
</dbReference>
<dbReference type="InterPro" id="IPR036259">
    <property type="entry name" value="MFS_trans_sf"/>
</dbReference>
<dbReference type="RefSeq" id="WP_157807793.1">
    <property type="nucleotide sequence ID" value="NZ_JBHTBD010000002.1"/>
</dbReference>
<dbReference type="InterPro" id="IPR050189">
    <property type="entry name" value="MFS_Efflux_Transporters"/>
</dbReference>
<name>A0ABW2IUK7_9GAMM</name>
<dbReference type="SUPFAM" id="SSF103473">
    <property type="entry name" value="MFS general substrate transporter"/>
    <property type="match status" value="1"/>
</dbReference>
<evidence type="ECO:0000256" key="3">
    <source>
        <dbReference type="ARBA" id="ARBA00022692"/>
    </source>
</evidence>
<feature type="transmembrane region" description="Helical" evidence="6">
    <location>
        <begin position="372"/>
        <end position="393"/>
    </location>
</feature>
<feature type="transmembrane region" description="Helical" evidence="6">
    <location>
        <begin position="41"/>
        <end position="61"/>
    </location>
</feature>
<feature type="transmembrane region" description="Helical" evidence="6">
    <location>
        <begin position="338"/>
        <end position="360"/>
    </location>
</feature>
<keyword evidence="5 6" id="KW-0472">Membrane</keyword>
<comment type="subcellular location">
    <subcellularLocation>
        <location evidence="1">Cell membrane</location>
        <topology evidence="1">Multi-pass membrane protein</topology>
    </subcellularLocation>
</comment>
<evidence type="ECO:0000256" key="6">
    <source>
        <dbReference type="SAM" id="Phobius"/>
    </source>
</evidence>
<evidence type="ECO:0000259" key="7">
    <source>
        <dbReference type="PROSITE" id="PS50850"/>
    </source>
</evidence>
<keyword evidence="4 6" id="KW-1133">Transmembrane helix</keyword>